<evidence type="ECO:0000259" key="1">
    <source>
        <dbReference type="Pfam" id="PF08977"/>
    </source>
</evidence>
<dbReference type="AlphaFoldDB" id="A0A1B9B8M3"/>
<accession>A0A1B9B8M3</accession>
<dbReference type="Pfam" id="PF08977">
    <property type="entry name" value="BOFC_N"/>
    <property type="match status" value="1"/>
</dbReference>
<comment type="caution">
    <text evidence="2">The sequence shown here is derived from an EMBL/GenBank/DDBJ whole genome shotgun (WGS) entry which is preliminary data.</text>
</comment>
<gene>
    <name evidence="2" type="ORF">A8F95_01585</name>
</gene>
<dbReference type="InterPro" id="IPR038118">
    <property type="entry name" value="BOFC_N_sf"/>
</dbReference>
<sequence>MNWTIAIVFMTCFMTSSAYMLKETEGQKLAMTVQDGPHQVQVTLLETDGNGQLKKMVYDEVIWAMEDFWAKYKNYQLVDMRKEEVIFEKRK</sequence>
<dbReference type="Gene3D" id="3.10.20.420">
    <property type="entry name" value="Bypass-of-forespore C, N-terminal domain"/>
    <property type="match status" value="1"/>
</dbReference>
<feature type="domain" description="Bypass-of-forespore C N-terminal" evidence="1">
    <location>
        <begin position="51"/>
        <end position="89"/>
    </location>
</feature>
<dbReference type="InterPro" id="IPR015071">
    <property type="entry name" value="BOFC_N"/>
</dbReference>
<name>A0A1B9B8M3_9BACI</name>
<organism evidence="2 3">
    <name type="scientific">Pseudobacillus wudalianchiensis</name>
    <dbReference type="NCBI Taxonomy" id="1743143"/>
    <lineage>
        <taxon>Bacteria</taxon>
        <taxon>Bacillati</taxon>
        <taxon>Bacillota</taxon>
        <taxon>Bacilli</taxon>
        <taxon>Bacillales</taxon>
        <taxon>Bacillaceae</taxon>
        <taxon>Pseudobacillus</taxon>
    </lineage>
</organism>
<proteinExistence type="predicted"/>
<evidence type="ECO:0000313" key="2">
    <source>
        <dbReference type="EMBL" id="OCA92430.1"/>
    </source>
</evidence>
<dbReference type="Proteomes" id="UP000092578">
    <property type="component" value="Unassembled WGS sequence"/>
</dbReference>
<dbReference type="EMBL" id="MAYT01000001">
    <property type="protein sequence ID" value="OCA92430.1"/>
    <property type="molecule type" value="Genomic_DNA"/>
</dbReference>
<reference evidence="3" key="1">
    <citation type="submission" date="2016-05" db="EMBL/GenBank/DDBJ databases">
        <authorList>
            <person name="Liu B."/>
            <person name="Wang J."/>
            <person name="Zhu Y."/>
            <person name="Liu G."/>
            <person name="Chen Q."/>
            <person name="Chen Z."/>
            <person name="Lan J."/>
            <person name="Che J."/>
            <person name="Ge C."/>
            <person name="Shi H."/>
            <person name="Pan Z."/>
            <person name="Liu X."/>
        </authorList>
    </citation>
    <scope>NUCLEOTIDE SEQUENCE [LARGE SCALE GENOMIC DNA]</scope>
    <source>
        <strain evidence="3">FJAT-27215</strain>
    </source>
</reference>
<keyword evidence="3" id="KW-1185">Reference proteome</keyword>
<dbReference type="RefSeq" id="WP_065408939.1">
    <property type="nucleotide sequence ID" value="NZ_MAYT01000001.1"/>
</dbReference>
<protein>
    <recommendedName>
        <fullName evidence="1">Bypass-of-forespore C N-terminal domain-containing protein</fullName>
    </recommendedName>
</protein>
<evidence type="ECO:0000313" key="3">
    <source>
        <dbReference type="Proteomes" id="UP000092578"/>
    </source>
</evidence>